<keyword evidence="1" id="KW-0472">Membrane</keyword>
<name>X0WDP6_9ZZZZ</name>
<accession>X0WDP6</accession>
<reference evidence="2" key="1">
    <citation type="journal article" date="2014" name="Front. Microbiol.">
        <title>High frequency of phylogenetically diverse reductive dehalogenase-homologous genes in deep subseafloor sedimentary metagenomes.</title>
        <authorList>
            <person name="Kawai M."/>
            <person name="Futagami T."/>
            <person name="Toyoda A."/>
            <person name="Takaki Y."/>
            <person name="Nishi S."/>
            <person name="Hori S."/>
            <person name="Arai W."/>
            <person name="Tsubouchi T."/>
            <person name="Morono Y."/>
            <person name="Uchiyama I."/>
            <person name="Ito T."/>
            <person name="Fujiyama A."/>
            <person name="Inagaki F."/>
            <person name="Takami H."/>
        </authorList>
    </citation>
    <scope>NUCLEOTIDE SEQUENCE</scope>
    <source>
        <strain evidence="2">Expedition CK06-06</strain>
    </source>
</reference>
<evidence type="ECO:0000256" key="1">
    <source>
        <dbReference type="SAM" id="Phobius"/>
    </source>
</evidence>
<evidence type="ECO:0000313" key="2">
    <source>
        <dbReference type="EMBL" id="GAG10796.1"/>
    </source>
</evidence>
<proteinExistence type="predicted"/>
<feature type="transmembrane region" description="Helical" evidence="1">
    <location>
        <begin position="12"/>
        <end position="30"/>
    </location>
</feature>
<keyword evidence="1" id="KW-0812">Transmembrane</keyword>
<gene>
    <name evidence="2" type="ORF">S01H1_41040</name>
</gene>
<comment type="caution">
    <text evidence="2">The sequence shown here is derived from an EMBL/GenBank/DDBJ whole genome shotgun (WGS) entry which is preliminary data.</text>
</comment>
<protein>
    <submittedName>
        <fullName evidence="2">Uncharacterized protein</fullName>
    </submittedName>
</protein>
<keyword evidence="1" id="KW-1133">Transmembrane helix</keyword>
<organism evidence="2">
    <name type="scientific">marine sediment metagenome</name>
    <dbReference type="NCBI Taxonomy" id="412755"/>
    <lineage>
        <taxon>unclassified sequences</taxon>
        <taxon>metagenomes</taxon>
        <taxon>ecological metagenomes</taxon>
    </lineage>
</organism>
<sequence>MGKPWYLSKTKLGAVVGGVGTVLVAAGGAISGELSIPVAVEMGIAGTAGILFGLGIRDALSNLE</sequence>
<feature type="transmembrane region" description="Helical" evidence="1">
    <location>
        <begin position="36"/>
        <end position="56"/>
    </location>
</feature>
<dbReference type="AlphaFoldDB" id="X0WDP6"/>
<dbReference type="EMBL" id="BARS01026011">
    <property type="protein sequence ID" value="GAG10796.1"/>
    <property type="molecule type" value="Genomic_DNA"/>
</dbReference>